<feature type="region of interest" description="Disordered" evidence="1">
    <location>
        <begin position="670"/>
        <end position="869"/>
    </location>
</feature>
<dbReference type="InterPro" id="IPR000219">
    <property type="entry name" value="DH_dom"/>
</dbReference>
<feature type="compositionally biased region" description="Basic residues" evidence="1">
    <location>
        <begin position="819"/>
        <end position="828"/>
    </location>
</feature>
<feature type="compositionally biased region" description="Polar residues" evidence="1">
    <location>
        <begin position="677"/>
        <end position="687"/>
    </location>
</feature>
<dbReference type="Gene3D" id="1.20.900.10">
    <property type="entry name" value="Dbl homology (DH) domain"/>
    <property type="match status" value="1"/>
</dbReference>
<dbReference type="PROSITE" id="PS50010">
    <property type="entry name" value="DH_2"/>
    <property type="match status" value="1"/>
</dbReference>
<feature type="region of interest" description="Disordered" evidence="1">
    <location>
        <begin position="101"/>
        <end position="157"/>
    </location>
</feature>
<dbReference type="SMART" id="SM00325">
    <property type="entry name" value="RhoGEF"/>
    <property type="match status" value="1"/>
</dbReference>
<dbReference type="KEGG" id="ccan:109685243"/>
<dbReference type="Pfam" id="PF00621">
    <property type="entry name" value="RhoGEF"/>
    <property type="match status" value="1"/>
</dbReference>
<reference evidence="3" key="1">
    <citation type="submission" date="2025-08" db="UniProtKB">
        <authorList>
            <consortium name="RefSeq"/>
        </authorList>
    </citation>
    <scope>IDENTIFICATION</scope>
    <source>
        <tissue evidence="3">Leukocyte</tissue>
    </source>
</reference>
<feature type="region of interest" description="Disordered" evidence="1">
    <location>
        <begin position="496"/>
        <end position="542"/>
    </location>
</feature>
<gene>
    <name evidence="3" type="primary">Arhgef33</name>
</gene>
<dbReference type="PANTHER" id="PTHR46944:SF1">
    <property type="entry name" value="RHO GUANINE NUCLEOTIDE EXCHANGE FACTOR 33"/>
    <property type="match status" value="1"/>
</dbReference>
<feature type="compositionally biased region" description="Polar residues" evidence="1">
    <location>
        <begin position="839"/>
        <end position="849"/>
    </location>
</feature>
<sequence>MEKTKTKQGENEHMPVNNPSTQIYQLQALASELKTGFTEAMQELSRIQHGEYALEEKVKSCRCSMEEKVTEMKNSLNYFKEELSNAMSMIQAITSKQEEMQQKIEQLQQEKRRESRKVKAKKAQKEEHGTPGPTQAQGSPFRSINIPEPVLPSDDFTNILPSQAYEKAQESRSVHLGDSNVKGMMGPGVNPTTPEADENLKPCLSADIQSKGHVSSGVWRQPKDGKEWGEEYVTKDHPDKLKEVGQGRHNSLENVLCETSLAAKRQTVALELLESERKYVINISLILKIKATFQGSDGKRNSKERSLFPGSLRYLVQQHLDLLHALQERVLKWPRQGVLGDLFLKLTNDENNFLDYYVAYLRDLPECISLVHVVVLKEGDEEIKSDIYTLFFHIVQRIPEYLIHLQNVLKFTEQEHPDYYLLLVCVQRLRVFISHYTLLFQCNEDLLIQKRKKLKKSSMAKLYKGLASQCANAGQDASPTTGPEAVRDSGIHSEEMLQPYPSAPSSGPAVTHLMPPAKKSQQQQQQSLLESMQPGKPSDWELEGRKHERPESLLAPAQFCAAEQDVKALAGPLQAIPEMDFEPTPAEPLGNVERSLRTPAELLPDARGFVPAAYEEFEYGGEIFALPAPYDEEPFQAPALFENCSPASSESSLDICFLRPVSFAMEAERPEHPLPKSATSPAGSSSAYKLEAAQAHGKAKPLSRSLKEFPRTPPAEGVAPRLYSTRSSSGGRAPLKAERAAQPHGPSAAAAAAAARGAPRAFFPQQRSQSEKQTYLEVRREMHLEDTTRFCPKDERESEQTSFSDQNPRQDQKGGFRSSFRKLFKKKSSGSEYREKTNENPSMDPSPTKQDFFRNRLALANDLDQGTAV</sequence>
<dbReference type="AlphaFoldDB" id="A0A8B7UE63"/>
<feature type="compositionally biased region" description="Basic and acidic residues" evidence="1">
    <location>
        <begin position="1"/>
        <end position="13"/>
    </location>
</feature>
<proteinExistence type="predicted"/>
<feature type="compositionally biased region" description="Basic and acidic residues" evidence="1">
    <location>
        <begin position="777"/>
        <end position="799"/>
    </location>
</feature>
<evidence type="ECO:0000259" key="2">
    <source>
        <dbReference type="PROSITE" id="PS50010"/>
    </source>
</evidence>
<evidence type="ECO:0000256" key="1">
    <source>
        <dbReference type="SAM" id="MobiDB-lite"/>
    </source>
</evidence>
<dbReference type="OrthoDB" id="8828665at2759"/>
<name>A0A8B7UE63_CASCN</name>
<feature type="compositionally biased region" description="Polar residues" evidence="1">
    <location>
        <begin position="132"/>
        <end position="142"/>
    </location>
</feature>
<organism evidence="3">
    <name type="scientific">Castor canadensis</name>
    <name type="common">American beaver</name>
    <dbReference type="NCBI Taxonomy" id="51338"/>
    <lineage>
        <taxon>Eukaryota</taxon>
        <taxon>Metazoa</taxon>
        <taxon>Chordata</taxon>
        <taxon>Craniata</taxon>
        <taxon>Vertebrata</taxon>
        <taxon>Euteleostomi</taxon>
        <taxon>Mammalia</taxon>
        <taxon>Eutheria</taxon>
        <taxon>Euarchontoglires</taxon>
        <taxon>Glires</taxon>
        <taxon>Rodentia</taxon>
        <taxon>Castorimorpha</taxon>
        <taxon>Castoridae</taxon>
        <taxon>Castor</taxon>
    </lineage>
</organism>
<dbReference type="GO" id="GO:0005085">
    <property type="term" value="F:guanyl-nucleotide exchange factor activity"/>
    <property type="evidence" value="ECO:0007669"/>
    <property type="project" value="InterPro"/>
</dbReference>
<dbReference type="CTD" id="100271715"/>
<dbReference type="RefSeq" id="XP_020017567.1">
    <property type="nucleotide sequence ID" value="XM_020161978.1"/>
</dbReference>
<accession>A0A8B7UE63</accession>
<dbReference type="InterPro" id="IPR042849">
    <property type="entry name" value="ARHGEF33"/>
</dbReference>
<feature type="compositionally biased region" description="Basic and acidic residues" evidence="1">
    <location>
        <begin position="101"/>
        <end position="113"/>
    </location>
</feature>
<dbReference type="PANTHER" id="PTHR46944">
    <property type="entry name" value="RHO GUANINE NUCLEOTIDE EXCHANGE FACTOR 33"/>
    <property type="match status" value="1"/>
</dbReference>
<protein>
    <submittedName>
        <fullName evidence="3">Rho guanine nucleotide exchange factor 33</fullName>
    </submittedName>
</protein>
<dbReference type="InterPro" id="IPR035899">
    <property type="entry name" value="DBL_dom_sf"/>
</dbReference>
<feature type="compositionally biased region" description="Low complexity" evidence="1">
    <location>
        <begin position="742"/>
        <end position="761"/>
    </location>
</feature>
<evidence type="ECO:0000313" key="3">
    <source>
        <dbReference type="RefSeq" id="XP_020017567.1"/>
    </source>
</evidence>
<dbReference type="SUPFAM" id="SSF48065">
    <property type="entry name" value="DBL homology domain (DH-domain)"/>
    <property type="match status" value="1"/>
</dbReference>
<feature type="domain" description="DH" evidence="2">
    <location>
        <begin position="264"/>
        <end position="439"/>
    </location>
</feature>
<feature type="region of interest" description="Disordered" evidence="1">
    <location>
        <begin position="1"/>
        <end position="20"/>
    </location>
</feature>